<sequence>MRNTLFVSTAALALVASLAAPAMAEDIGTARTTPISTSTANNGAPDAIKITDKGSITLTSGTAVTMDSNHAVANEGAIKIANANGAAGIVAEAGTNGAIVNSGTIAIDEPYTPTDTDNDGDLDGPFALGNNRFGIRIDGAHTGKIENSGTITVEGNDSAGIQVSGPLDGAFTHNGTTKVLGDRTTAIRLDSVTGDVRLAGTVSAQGEDAVAARLSGDITGALVVQGSISATGYRYPSAPKDPSKLDADDLLQGSSALVIEGDVSGGIVLAIAPEDTDTENPDEDADGIPDEKEGSANVLGYGAAPAMVIGAQGRDIAVGPVAATASKFGLQIDGVVRGVGVYADVDANGLLIGGRGGAVSIANGAAVAGSVTAVSIGANATALRFGAGATTPELRVSGTVQATGADAAGEFATALQIDGGASLPALRNSGTIKAVSSGANGNATAIVDASGTLALIENSGKIEASGAKTDSTSNIAIDLRANTSGATIRQTVVGNGYDAPSIVGDIRFGSGDDVLDLADGTMTGAVYFGTGTAQMTLSGDASYKGNAYFAGGADVLALSGSSVFNGLADFGGGSDTLTLTESARFSGVLANAGNLAVTVTGGTLDLTAPASIASLDMGKDGRLVATLDKTAGQGSFYDISGTASFADGAKLELRLASIEDAEGRYEILRAGSLQGAADLDLGETLIPFLFKATLATNAAPNTITVDIARRSVEELGLNGARASAFDAVFAALGNDEDIEDYFMGITKGETFRTALGQLLPEHGGGAFEGISMGTRIMGRQAAESVGPTYSLGGIDLIFNAAVWTSSKDEQATASYDVDGMGYSVAAELDTEKFGSIGLSLGYLYNTFDQGNDFARAQSNTIEVAAYWRGKWGGFSAFGRGSYGFVDFGGTRTLQIGTGSTAEKFESRGDWGGNLTTLSGGAAYETDGWLFVRPAVWADFVKLSEDGYTEKGGGKGMDLIVEERDSDEFAVNGSVTVGIDFYGKGPRDSSWLRVEGEGGWREVVGGSLGETTARFEDGESFTIAPEEQKGGWFARARAVGGSEVFEFGGEIGAEERFDKTAFSLKGTLRIGL</sequence>
<dbReference type="EMBL" id="JBDLBR010000002">
    <property type="protein sequence ID" value="MEN7536748.1"/>
    <property type="molecule type" value="Genomic_DNA"/>
</dbReference>
<dbReference type="Gene3D" id="2.40.128.130">
    <property type="entry name" value="Autotransporter beta-domain"/>
    <property type="match status" value="1"/>
</dbReference>
<evidence type="ECO:0000256" key="1">
    <source>
        <dbReference type="SAM" id="SignalP"/>
    </source>
</evidence>
<dbReference type="InterPro" id="IPR036709">
    <property type="entry name" value="Autotransporte_beta_dom_sf"/>
</dbReference>
<evidence type="ECO:0000313" key="4">
    <source>
        <dbReference type="Proteomes" id="UP001484535"/>
    </source>
</evidence>
<evidence type="ECO:0000313" key="3">
    <source>
        <dbReference type="EMBL" id="MEN7536748.1"/>
    </source>
</evidence>
<feature type="domain" description="Autotransporter" evidence="2">
    <location>
        <begin position="776"/>
        <end position="1071"/>
    </location>
</feature>
<keyword evidence="1" id="KW-0732">Signal</keyword>
<accession>A0ABV0CV61</accession>
<dbReference type="SUPFAM" id="SSF103515">
    <property type="entry name" value="Autotransporter"/>
    <property type="match status" value="1"/>
</dbReference>
<evidence type="ECO:0000259" key="2">
    <source>
        <dbReference type="PROSITE" id="PS51208"/>
    </source>
</evidence>
<dbReference type="Pfam" id="PF03797">
    <property type="entry name" value="Autotransporter"/>
    <property type="match status" value="1"/>
</dbReference>
<proteinExistence type="predicted"/>
<name>A0ABV0CV61_9SPHN</name>
<feature type="signal peptide" evidence="1">
    <location>
        <begin position="1"/>
        <end position="24"/>
    </location>
</feature>
<organism evidence="3 4">
    <name type="scientific">Aurantiacibacter flavus</name>
    <dbReference type="NCBI Taxonomy" id="3145232"/>
    <lineage>
        <taxon>Bacteria</taxon>
        <taxon>Pseudomonadati</taxon>
        <taxon>Pseudomonadota</taxon>
        <taxon>Alphaproteobacteria</taxon>
        <taxon>Sphingomonadales</taxon>
        <taxon>Erythrobacteraceae</taxon>
        <taxon>Aurantiacibacter</taxon>
    </lineage>
</organism>
<dbReference type="InterPro" id="IPR005546">
    <property type="entry name" value="Autotransporte_beta"/>
</dbReference>
<keyword evidence="4" id="KW-1185">Reference proteome</keyword>
<dbReference type="SMART" id="SM00869">
    <property type="entry name" value="Autotransporter"/>
    <property type="match status" value="1"/>
</dbReference>
<comment type="caution">
    <text evidence="3">The sequence shown here is derived from an EMBL/GenBank/DDBJ whole genome shotgun (WGS) entry which is preliminary data.</text>
</comment>
<dbReference type="PROSITE" id="PS51208">
    <property type="entry name" value="AUTOTRANSPORTER"/>
    <property type="match status" value="1"/>
</dbReference>
<feature type="chain" id="PRO_5045453123" evidence="1">
    <location>
        <begin position="25"/>
        <end position="1071"/>
    </location>
</feature>
<reference evidence="3 4" key="1">
    <citation type="submission" date="2024-05" db="EMBL/GenBank/DDBJ databases">
        <authorList>
            <person name="Park S."/>
        </authorList>
    </citation>
    <scope>NUCLEOTIDE SEQUENCE [LARGE SCALE GENOMIC DNA]</scope>
    <source>
        <strain evidence="3 4">DGU5</strain>
    </source>
</reference>
<dbReference type="RefSeq" id="WP_346784200.1">
    <property type="nucleotide sequence ID" value="NZ_JBDLBR010000002.1"/>
</dbReference>
<protein>
    <submittedName>
        <fullName evidence="3">Autotransporter outer membrane beta-barrel domain-containing protein</fullName>
    </submittedName>
</protein>
<dbReference type="Proteomes" id="UP001484535">
    <property type="component" value="Unassembled WGS sequence"/>
</dbReference>
<gene>
    <name evidence="3" type="ORF">ABDJ38_06145</name>
</gene>